<dbReference type="EMBL" id="LJIJ01000819">
    <property type="protein sequence ID" value="ODM94347.1"/>
    <property type="molecule type" value="Genomic_DNA"/>
</dbReference>
<evidence type="ECO:0000313" key="3">
    <source>
        <dbReference type="EMBL" id="ODM94347.1"/>
    </source>
</evidence>
<dbReference type="GO" id="GO:0005525">
    <property type="term" value="F:GTP binding"/>
    <property type="evidence" value="ECO:0007669"/>
    <property type="project" value="UniProtKB-KW"/>
</dbReference>
<name>A0A1D2MMU7_ORCCI</name>
<keyword evidence="4" id="KW-1185">Reference proteome</keyword>
<reference evidence="3 4" key="1">
    <citation type="journal article" date="2016" name="Genome Biol. Evol.">
        <title>Gene Family Evolution Reflects Adaptation to Soil Environmental Stressors in the Genome of the Collembolan Orchesella cincta.</title>
        <authorList>
            <person name="Faddeeva-Vakhrusheva A."/>
            <person name="Derks M.F."/>
            <person name="Anvar S.Y."/>
            <person name="Agamennone V."/>
            <person name="Suring W."/>
            <person name="Smit S."/>
            <person name="van Straalen N.M."/>
            <person name="Roelofs D."/>
        </authorList>
    </citation>
    <scope>NUCLEOTIDE SEQUENCE [LARGE SCALE GENOMIC DNA]</scope>
    <source>
        <tissue evidence="3">Mixed pool</tissue>
    </source>
</reference>
<protein>
    <submittedName>
        <fullName evidence="3">Rab-like protein 3</fullName>
    </submittedName>
</protein>
<dbReference type="InterPro" id="IPR027417">
    <property type="entry name" value="P-loop_NTPase"/>
</dbReference>
<dbReference type="STRING" id="48709.A0A1D2MMU7"/>
<dbReference type="SMART" id="SM00175">
    <property type="entry name" value="RAB"/>
    <property type="match status" value="1"/>
</dbReference>
<dbReference type="Proteomes" id="UP000094527">
    <property type="component" value="Unassembled WGS sequence"/>
</dbReference>
<evidence type="ECO:0000256" key="2">
    <source>
        <dbReference type="ARBA" id="ARBA00023134"/>
    </source>
</evidence>
<accession>A0A1D2MMU7</accession>
<dbReference type="OrthoDB" id="5914890at2759"/>
<evidence type="ECO:0000256" key="1">
    <source>
        <dbReference type="ARBA" id="ARBA00022741"/>
    </source>
</evidence>
<dbReference type="PROSITE" id="PS51419">
    <property type="entry name" value="RAB"/>
    <property type="match status" value="1"/>
</dbReference>
<comment type="caution">
    <text evidence="3">The sequence shown here is derived from an EMBL/GenBank/DDBJ whole genome shotgun (WGS) entry which is preliminary data.</text>
</comment>
<keyword evidence="2" id="KW-0342">GTP-binding</keyword>
<organism evidence="3 4">
    <name type="scientific">Orchesella cincta</name>
    <name type="common">Springtail</name>
    <name type="synonym">Podura cincta</name>
    <dbReference type="NCBI Taxonomy" id="48709"/>
    <lineage>
        <taxon>Eukaryota</taxon>
        <taxon>Metazoa</taxon>
        <taxon>Ecdysozoa</taxon>
        <taxon>Arthropoda</taxon>
        <taxon>Hexapoda</taxon>
        <taxon>Collembola</taxon>
        <taxon>Entomobryomorpha</taxon>
        <taxon>Entomobryoidea</taxon>
        <taxon>Orchesellidae</taxon>
        <taxon>Orchesellinae</taxon>
        <taxon>Orchesella</taxon>
    </lineage>
</organism>
<dbReference type="OMA" id="THLICQQ"/>
<dbReference type="Gene3D" id="3.40.50.300">
    <property type="entry name" value="P-loop containing nucleotide triphosphate hydrolases"/>
    <property type="match status" value="1"/>
</dbReference>
<sequence length="246" mass="27367">MTNYDKVKIVVVGDSGVGKTSAVHLICYNKPLSSPSWTVGVSLEVKLHDFKAGTPQQKPYFIELWDIGGSSSHRNSRSVFYNGVNGVILVHDLGNRKSEANLRKWLKEIFTSKEKDSNTHHGGGGGASLYMSGGDDDDFDPEQFVGSTQIPVFVIGTKQDGIGDGNRLPVHSRASLIAEECGAEEIFMNCLDVKSLSPGSTAAVKICRFFDKVVERRFHKEQPFNTFYDRRKIYPQSTKSYNEDFF</sequence>
<feature type="non-terminal residue" evidence="3">
    <location>
        <position position="246"/>
    </location>
</feature>
<gene>
    <name evidence="3" type="ORF">Ocin01_12333</name>
</gene>
<keyword evidence="1" id="KW-0547">Nucleotide-binding</keyword>
<dbReference type="Pfam" id="PF08477">
    <property type="entry name" value="Roc"/>
    <property type="match status" value="1"/>
</dbReference>
<dbReference type="PANTHER" id="PTHR24073">
    <property type="entry name" value="DRAB5-RELATED"/>
    <property type="match status" value="1"/>
</dbReference>
<dbReference type="SUPFAM" id="SSF52540">
    <property type="entry name" value="P-loop containing nucleoside triphosphate hydrolases"/>
    <property type="match status" value="1"/>
</dbReference>
<dbReference type="AlphaFoldDB" id="A0A1D2MMU7"/>
<dbReference type="PRINTS" id="PR00449">
    <property type="entry name" value="RASTRNSFRMNG"/>
</dbReference>
<proteinExistence type="predicted"/>
<evidence type="ECO:0000313" key="4">
    <source>
        <dbReference type="Proteomes" id="UP000094527"/>
    </source>
</evidence>